<name>A0A9Q0AUD9_9PEZI</name>
<dbReference type="InterPro" id="IPR046530">
    <property type="entry name" value="BIM1-like_dom"/>
</dbReference>
<evidence type="ECO:0000256" key="4">
    <source>
        <dbReference type="ARBA" id="ARBA00022729"/>
    </source>
</evidence>
<evidence type="ECO:0000256" key="5">
    <source>
        <dbReference type="ARBA" id="ARBA00023136"/>
    </source>
</evidence>
<feature type="signal peptide" evidence="9">
    <location>
        <begin position="1"/>
        <end position="22"/>
    </location>
</feature>
<comment type="caution">
    <text evidence="11">The sequence shown here is derived from an EMBL/GenBank/DDBJ whole genome shotgun (WGS) entry which is preliminary data.</text>
</comment>
<keyword evidence="12" id="KW-1185">Reference proteome</keyword>
<comment type="subcellular location">
    <subcellularLocation>
        <location evidence="1">Cell membrane</location>
        <topology evidence="1">Lipid-anchor</topology>
        <topology evidence="1">GPI-anchor</topology>
    </subcellularLocation>
</comment>
<feature type="domain" description="Copper acquisition factor BIM1-like" evidence="10">
    <location>
        <begin position="22"/>
        <end position="199"/>
    </location>
</feature>
<keyword evidence="6" id="KW-0325">Glycoprotein</keyword>
<feature type="transmembrane region" description="Helical" evidence="8">
    <location>
        <begin position="223"/>
        <end position="245"/>
    </location>
</feature>
<evidence type="ECO:0000256" key="6">
    <source>
        <dbReference type="ARBA" id="ARBA00023180"/>
    </source>
</evidence>
<evidence type="ECO:0000256" key="7">
    <source>
        <dbReference type="ARBA" id="ARBA00023288"/>
    </source>
</evidence>
<evidence type="ECO:0000256" key="3">
    <source>
        <dbReference type="ARBA" id="ARBA00022622"/>
    </source>
</evidence>
<reference evidence="11" key="1">
    <citation type="submission" date="2021-03" db="EMBL/GenBank/DDBJ databases">
        <title>Revisited historic fungal species revealed as producer of novel bioactive compounds through whole genome sequencing and comparative genomics.</title>
        <authorList>
            <person name="Vignolle G.A."/>
            <person name="Hochenegger N."/>
            <person name="Mach R.L."/>
            <person name="Mach-Aigner A.R."/>
            <person name="Javad Rahimi M."/>
            <person name="Salim K.A."/>
            <person name="Chan C.M."/>
            <person name="Lim L.B.L."/>
            <person name="Cai F."/>
            <person name="Druzhinina I.S."/>
            <person name="U'Ren J.M."/>
            <person name="Derntl C."/>
        </authorList>
    </citation>
    <scope>NUCLEOTIDE SEQUENCE</scope>
    <source>
        <strain evidence="11">TUCIM 5799</strain>
    </source>
</reference>
<dbReference type="InterPro" id="IPR046936">
    <property type="entry name" value="BIM1-like"/>
</dbReference>
<accession>A0A9Q0AUD9</accession>
<keyword evidence="5 8" id="KW-0472">Membrane</keyword>
<keyword evidence="4 9" id="KW-0732">Signal</keyword>
<gene>
    <name evidence="11" type="ORF">JX265_001292</name>
</gene>
<keyword evidence="8" id="KW-1133">Transmembrane helix</keyword>
<evidence type="ECO:0000259" key="10">
    <source>
        <dbReference type="Pfam" id="PF20238"/>
    </source>
</evidence>
<dbReference type="Pfam" id="PF20238">
    <property type="entry name" value="BIM1-like_dom"/>
    <property type="match status" value="1"/>
</dbReference>
<dbReference type="AlphaFoldDB" id="A0A9Q0AUD9"/>
<evidence type="ECO:0000256" key="8">
    <source>
        <dbReference type="SAM" id="Phobius"/>
    </source>
</evidence>
<evidence type="ECO:0000256" key="1">
    <source>
        <dbReference type="ARBA" id="ARBA00004609"/>
    </source>
</evidence>
<protein>
    <recommendedName>
        <fullName evidence="10">Copper acquisition factor BIM1-like domain-containing protein</fullName>
    </recommendedName>
</protein>
<dbReference type="CDD" id="cd21176">
    <property type="entry name" value="LPMO_auxiliary-like"/>
    <property type="match status" value="1"/>
</dbReference>
<dbReference type="GO" id="GO:0005886">
    <property type="term" value="C:plasma membrane"/>
    <property type="evidence" value="ECO:0007669"/>
    <property type="project" value="UniProtKB-SubCell"/>
</dbReference>
<evidence type="ECO:0000256" key="9">
    <source>
        <dbReference type="SAM" id="SignalP"/>
    </source>
</evidence>
<keyword evidence="8" id="KW-0812">Transmembrane</keyword>
<dbReference type="PANTHER" id="PTHR34992:SF10">
    <property type="entry name" value="COPPER ACQUISITION FACTOR BIM1-LIKE DOMAIN-CONTAINING PROTEIN"/>
    <property type="match status" value="1"/>
</dbReference>
<organism evidence="11 12">
    <name type="scientific">Neoarthrinium moseri</name>
    <dbReference type="NCBI Taxonomy" id="1658444"/>
    <lineage>
        <taxon>Eukaryota</taxon>
        <taxon>Fungi</taxon>
        <taxon>Dikarya</taxon>
        <taxon>Ascomycota</taxon>
        <taxon>Pezizomycotina</taxon>
        <taxon>Sordariomycetes</taxon>
        <taxon>Xylariomycetidae</taxon>
        <taxon>Amphisphaeriales</taxon>
        <taxon>Apiosporaceae</taxon>
        <taxon>Neoarthrinium</taxon>
    </lineage>
</organism>
<dbReference type="GO" id="GO:0098552">
    <property type="term" value="C:side of membrane"/>
    <property type="evidence" value="ECO:0007669"/>
    <property type="project" value="UniProtKB-KW"/>
</dbReference>
<proteinExistence type="predicted"/>
<dbReference type="Proteomes" id="UP000829685">
    <property type="component" value="Unassembled WGS sequence"/>
</dbReference>
<evidence type="ECO:0000313" key="11">
    <source>
        <dbReference type="EMBL" id="KAI1881052.1"/>
    </source>
</evidence>
<evidence type="ECO:0000256" key="2">
    <source>
        <dbReference type="ARBA" id="ARBA00022475"/>
    </source>
</evidence>
<keyword evidence="3" id="KW-0336">GPI-anchor</keyword>
<dbReference type="EMBL" id="JAFIMR010000002">
    <property type="protein sequence ID" value="KAI1881052.1"/>
    <property type="molecule type" value="Genomic_DNA"/>
</dbReference>
<evidence type="ECO:0000313" key="12">
    <source>
        <dbReference type="Proteomes" id="UP000829685"/>
    </source>
</evidence>
<feature type="chain" id="PRO_5040313438" description="Copper acquisition factor BIM1-like domain-containing protein" evidence="9">
    <location>
        <begin position="23"/>
        <end position="259"/>
    </location>
</feature>
<sequence>MIGHFPLSAVLCALSLLLGAQSHMMINYPGSHGWNLVTNGTVADTDGLSMGVAPGTNETVYPYGMQWQFPCGGLPITQNRTNWPVTGGPLAVQPGLQARHSEAMMWVNLGLGTVPANYSLIMVPVFRITGPSNEEYHDGFCLSHVPLPQGVTVNPGDNATIQVIETAKQGASLYTCVDITFVDSSQTPSLDSIGCTNSSSIGFSTVSWEDNSSWAWYRSGQTIGLGLGLGLPLVIAVAVLSYFLWKARKQIKTHKRLSG</sequence>
<dbReference type="PANTHER" id="PTHR34992">
    <property type="entry name" value="HYPHAL ANASTAMOSIS-7 PROTEIN"/>
    <property type="match status" value="1"/>
</dbReference>
<keyword evidence="7" id="KW-0449">Lipoprotein</keyword>
<keyword evidence="2" id="KW-1003">Cell membrane</keyword>